<proteinExistence type="predicted"/>
<feature type="compositionally biased region" description="Basic and acidic residues" evidence="2">
    <location>
        <begin position="1"/>
        <end position="14"/>
    </location>
</feature>
<feature type="coiled-coil region" evidence="1">
    <location>
        <begin position="253"/>
        <end position="430"/>
    </location>
</feature>
<feature type="compositionally biased region" description="Low complexity" evidence="2">
    <location>
        <begin position="725"/>
        <end position="735"/>
    </location>
</feature>
<feature type="compositionally biased region" description="Low complexity" evidence="2">
    <location>
        <begin position="589"/>
        <end position="630"/>
    </location>
</feature>
<keyword evidence="4" id="KW-1185">Reference proteome</keyword>
<name>A0A267E2L5_9PLAT</name>
<reference evidence="3 4" key="1">
    <citation type="submission" date="2017-06" db="EMBL/GenBank/DDBJ databases">
        <title>A platform for efficient transgenesis in Macrostomum lignano, a flatworm model organism for stem cell research.</title>
        <authorList>
            <person name="Berezikov E."/>
        </authorList>
    </citation>
    <scope>NUCLEOTIDE SEQUENCE [LARGE SCALE GENOMIC DNA]</scope>
    <source>
        <strain evidence="3">DV1</strain>
        <tissue evidence="3">Whole organism</tissue>
    </source>
</reference>
<feature type="compositionally biased region" description="Basic and acidic residues" evidence="2">
    <location>
        <begin position="543"/>
        <end position="555"/>
    </location>
</feature>
<evidence type="ECO:0000256" key="1">
    <source>
        <dbReference type="SAM" id="Coils"/>
    </source>
</evidence>
<feature type="compositionally biased region" description="Pro residues" evidence="2">
    <location>
        <begin position="36"/>
        <end position="58"/>
    </location>
</feature>
<feature type="region of interest" description="Disordered" evidence="2">
    <location>
        <begin position="1"/>
        <end position="141"/>
    </location>
</feature>
<feature type="compositionally biased region" description="Acidic residues" evidence="2">
    <location>
        <begin position="15"/>
        <end position="29"/>
    </location>
</feature>
<evidence type="ECO:0000313" key="3">
    <source>
        <dbReference type="EMBL" id="PAA55805.1"/>
    </source>
</evidence>
<feature type="region of interest" description="Disordered" evidence="2">
    <location>
        <begin position="501"/>
        <end position="638"/>
    </location>
</feature>
<feature type="region of interest" description="Disordered" evidence="2">
    <location>
        <begin position="725"/>
        <end position="756"/>
    </location>
</feature>
<evidence type="ECO:0000313" key="4">
    <source>
        <dbReference type="Proteomes" id="UP000215902"/>
    </source>
</evidence>
<dbReference type="EMBL" id="NIVC01002705">
    <property type="protein sequence ID" value="PAA55805.1"/>
    <property type="molecule type" value="Genomic_DNA"/>
</dbReference>
<gene>
    <name evidence="3" type="ORF">BOX15_Mlig021042g2</name>
</gene>
<dbReference type="AlphaFoldDB" id="A0A267E2L5"/>
<protein>
    <submittedName>
        <fullName evidence="3">Uncharacterized protein</fullName>
    </submittedName>
</protein>
<feature type="region of interest" description="Disordered" evidence="2">
    <location>
        <begin position="659"/>
        <end position="708"/>
    </location>
</feature>
<feature type="compositionally biased region" description="Low complexity" evidence="2">
    <location>
        <begin position="569"/>
        <end position="579"/>
    </location>
</feature>
<feature type="compositionally biased region" description="Pro residues" evidence="2">
    <location>
        <begin position="512"/>
        <end position="525"/>
    </location>
</feature>
<keyword evidence="1" id="KW-0175">Coiled coil</keyword>
<dbReference type="Proteomes" id="UP000215902">
    <property type="component" value="Unassembled WGS sequence"/>
</dbReference>
<evidence type="ECO:0000256" key="2">
    <source>
        <dbReference type="SAM" id="MobiDB-lite"/>
    </source>
</evidence>
<feature type="compositionally biased region" description="Low complexity" evidence="2">
    <location>
        <begin position="660"/>
        <end position="680"/>
    </location>
</feature>
<accession>A0A267E2L5</accession>
<sequence>MASRVSELRLRLDSEPADEVDQDEPDDSGCLEFPQQQPPTPPPPPRPTRAEQQPPPPAQSQSATKKPDAPTAELSFQEQLRRIAFGGSRQKRPTASGGSIEKLPAAAAAAAPVEKATGKASVASSAIGDEDQRQPSTLDLIARVRSSLTTYQTAAPPPPAAVENDVDDYNRYYYREAAASAPVPAYPADDAAYDYRGGDGSNGFNDEAVLRDGGIFFEDDPCYDPGVGSQDDFDDVGLQRRQQQPGSMLREVRARWAAQREEEVERLKEMSNQRQLETQLREECRQLNENLYEKQREVQAMADQLDLLRRLNEQTKSDLMAAVEKGDFQASELKLVMEEDRQVLEATRRENLELKSKMECDELEMRGLEGRLAGLERQLQSMQSENGRLAQQMRETSLSVQAGAMERQEAGRLGQQLVALETELMRLRREVANQHLVGSQQAAAVAAAAVNVAAPTKLPTTTATASTMTTPRVAAVEQPACRTTAGPSRLQRALEMSITGTSAKPSTAAYEPAPPATQPPPPPPRQKQQPQPTTPPPAPRLQRSAEDEQISDRVRGFLTRMQTPPATPKPQQQQQQQQPMSESRRRQLRPVPIQRLQQLQQQKQQQQQTQQSVFQSRQQPQIRRPIRTGSFGAGGSGGSIVERLRAEFRDAHSSEIKRLAAASTAASPSVPAMASSTAAPQNPQLSWRPPAAQQLQQPRRSAASSMTNILQGLEAMNSFRSGAGAAVGSATSSAVPRLSLESGAGGETGRSDTRWNHLRDYAEARELTASARKYADSLVTKYLSQQGAS</sequence>
<organism evidence="3 4">
    <name type="scientific">Macrostomum lignano</name>
    <dbReference type="NCBI Taxonomy" id="282301"/>
    <lineage>
        <taxon>Eukaryota</taxon>
        <taxon>Metazoa</taxon>
        <taxon>Spiralia</taxon>
        <taxon>Lophotrochozoa</taxon>
        <taxon>Platyhelminthes</taxon>
        <taxon>Rhabditophora</taxon>
        <taxon>Macrostomorpha</taxon>
        <taxon>Macrostomida</taxon>
        <taxon>Macrostomidae</taxon>
        <taxon>Macrostomum</taxon>
    </lineage>
</organism>
<comment type="caution">
    <text evidence="3">The sequence shown here is derived from an EMBL/GenBank/DDBJ whole genome shotgun (WGS) entry which is preliminary data.</text>
</comment>
<feature type="compositionally biased region" description="Low complexity" evidence="2">
    <location>
        <begin position="688"/>
        <end position="705"/>
    </location>
</feature>